<dbReference type="InterPro" id="IPR036736">
    <property type="entry name" value="ACP-like_sf"/>
</dbReference>
<evidence type="ECO:0000259" key="1">
    <source>
        <dbReference type="PROSITE" id="PS50075"/>
    </source>
</evidence>
<evidence type="ECO:0000313" key="2">
    <source>
        <dbReference type="EMBL" id="AXE36243.1"/>
    </source>
</evidence>
<dbReference type="AlphaFoldDB" id="A0A344ULU5"/>
<proteinExistence type="predicted"/>
<evidence type="ECO:0000313" key="3">
    <source>
        <dbReference type="Proteomes" id="UP000252038"/>
    </source>
</evidence>
<dbReference type="Proteomes" id="UP000252038">
    <property type="component" value="Chromosome"/>
</dbReference>
<accession>A0A344ULU5</accession>
<reference evidence="2 3" key="1">
    <citation type="submission" date="2018-05" db="EMBL/GenBank/DDBJ databases">
        <title>Genome sequencing, assembly and analysis of the novel insecticidal bacterium, Chromobacterium phragmitis.</title>
        <authorList>
            <person name="Sparks M.E."/>
            <person name="Blackburn M.B."/>
            <person name="Gundersen-Rindal D.E."/>
        </authorList>
    </citation>
    <scope>NUCLEOTIDE SEQUENCE [LARGE SCALE GENOMIC DNA]</scope>
    <source>
        <strain evidence="2">IIBBL 274-1</strain>
    </source>
</reference>
<organism evidence="2 3">
    <name type="scientific">Chromobacterium phragmitis</name>
    <dbReference type="NCBI Taxonomy" id="2202141"/>
    <lineage>
        <taxon>Bacteria</taxon>
        <taxon>Pseudomonadati</taxon>
        <taxon>Pseudomonadota</taxon>
        <taxon>Betaproteobacteria</taxon>
        <taxon>Neisseriales</taxon>
        <taxon>Chromobacteriaceae</taxon>
        <taxon>Chromobacterium</taxon>
    </lineage>
</organism>
<protein>
    <recommendedName>
        <fullName evidence="1">Carrier domain-containing protein</fullName>
    </recommendedName>
</protein>
<name>A0A344ULU5_9NEIS</name>
<dbReference type="EMBL" id="CP029554">
    <property type="protein sequence ID" value="AXE36243.1"/>
    <property type="molecule type" value="Genomic_DNA"/>
</dbReference>
<feature type="domain" description="Carrier" evidence="1">
    <location>
        <begin position="1"/>
        <end position="72"/>
    </location>
</feature>
<dbReference type="KEGG" id="chrb:DK843_19250"/>
<dbReference type="Gene3D" id="1.10.1200.10">
    <property type="entry name" value="ACP-like"/>
    <property type="match status" value="1"/>
</dbReference>
<gene>
    <name evidence="2" type="ORF">DK843_19250</name>
</gene>
<dbReference type="InterPro" id="IPR009081">
    <property type="entry name" value="PP-bd_ACP"/>
</dbReference>
<sequence>MSVVDDVLAKLAQAKNADAAAAPDHLVIDSLDQMRLLVLLEERLDVIFDDAGLHPFDLSSRAALAQSVAAMLAASEAVQ</sequence>
<dbReference type="PROSITE" id="PS50075">
    <property type="entry name" value="CARRIER"/>
    <property type="match status" value="1"/>
</dbReference>
<dbReference type="SUPFAM" id="SSF47336">
    <property type="entry name" value="ACP-like"/>
    <property type="match status" value="1"/>
</dbReference>